<dbReference type="EMBL" id="CATOUU010000153">
    <property type="protein sequence ID" value="CAI9918179.1"/>
    <property type="molecule type" value="Genomic_DNA"/>
</dbReference>
<protein>
    <submittedName>
        <fullName evidence="1">Glycosyl hydrolase family 25 protein</fullName>
    </submittedName>
    <submittedName>
        <fullName evidence="2">Glycosyl_hydrolase family 25 protein</fullName>
    </submittedName>
</protein>
<accession>A0AA86NFG7</accession>
<keyword evidence="1" id="KW-0378">Hydrolase</keyword>
<keyword evidence="3" id="KW-1185">Reference proteome</keyword>
<gene>
    <name evidence="2" type="ORF">HINF_LOCUS49741</name>
    <name evidence="1" type="ORF">HINF_LOCUS5824</name>
</gene>
<dbReference type="GO" id="GO:0016787">
    <property type="term" value="F:hydrolase activity"/>
    <property type="evidence" value="ECO:0007669"/>
    <property type="project" value="UniProtKB-KW"/>
</dbReference>
<comment type="caution">
    <text evidence="1">The sequence shown here is derived from an EMBL/GenBank/DDBJ whole genome shotgun (WGS) entry which is preliminary data.</text>
</comment>
<evidence type="ECO:0000313" key="2">
    <source>
        <dbReference type="EMBL" id="CAL6061507.1"/>
    </source>
</evidence>
<reference evidence="1" key="1">
    <citation type="submission" date="2023-06" db="EMBL/GenBank/DDBJ databases">
        <authorList>
            <person name="Kurt Z."/>
        </authorList>
    </citation>
    <scope>NUCLEOTIDE SEQUENCE</scope>
</reference>
<dbReference type="PANTHER" id="PTHR23208">
    <property type="entry name" value="LYSOZYME PROTEIN"/>
    <property type="match status" value="1"/>
</dbReference>
<name>A0AA86NFG7_9EUKA</name>
<proteinExistence type="predicted"/>
<dbReference type="AlphaFoldDB" id="A0AA86NFG7"/>
<dbReference type="GO" id="GO:0007165">
    <property type="term" value="P:signal transduction"/>
    <property type="evidence" value="ECO:0007669"/>
    <property type="project" value="TreeGrafter"/>
</dbReference>
<evidence type="ECO:0000313" key="3">
    <source>
        <dbReference type="Proteomes" id="UP001642409"/>
    </source>
</evidence>
<dbReference type="InterPro" id="IPR051595">
    <property type="entry name" value="GH25_Enzymes"/>
</dbReference>
<sequence>MTITQSISFIVYYYDNSQSFSDFQSFGGWTKPSIKQYQGDVAECSTQIDRNFY</sequence>
<dbReference type="EMBL" id="CAXDID020000235">
    <property type="protein sequence ID" value="CAL6061507.1"/>
    <property type="molecule type" value="Genomic_DNA"/>
</dbReference>
<organism evidence="1">
    <name type="scientific">Hexamita inflata</name>
    <dbReference type="NCBI Taxonomy" id="28002"/>
    <lineage>
        <taxon>Eukaryota</taxon>
        <taxon>Metamonada</taxon>
        <taxon>Diplomonadida</taxon>
        <taxon>Hexamitidae</taxon>
        <taxon>Hexamitinae</taxon>
        <taxon>Hexamita</taxon>
    </lineage>
</organism>
<reference evidence="2 3" key="2">
    <citation type="submission" date="2024-07" db="EMBL/GenBank/DDBJ databases">
        <authorList>
            <person name="Akdeniz Z."/>
        </authorList>
    </citation>
    <scope>NUCLEOTIDE SEQUENCE [LARGE SCALE GENOMIC DNA]</scope>
</reference>
<dbReference type="PANTHER" id="PTHR23208:SF36">
    <property type="entry name" value="LYSOZYME-RELATED"/>
    <property type="match status" value="1"/>
</dbReference>
<dbReference type="Proteomes" id="UP001642409">
    <property type="component" value="Unassembled WGS sequence"/>
</dbReference>
<evidence type="ECO:0000313" key="1">
    <source>
        <dbReference type="EMBL" id="CAI9918179.1"/>
    </source>
</evidence>